<gene>
    <name evidence="1" type="ORF">QJS10_CPB20g00278</name>
</gene>
<protein>
    <submittedName>
        <fullName evidence="1">Uncharacterized protein</fullName>
    </submittedName>
</protein>
<keyword evidence="2" id="KW-1185">Reference proteome</keyword>
<evidence type="ECO:0000313" key="2">
    <source>
        <dbReference type="Proteomes" id="UP001180020"/>
    </source>
</evidence>
<evidence type="ECO:0000313" key="1">
    <source>
        <dbReference type="EMBL" id="KAK1285777.1"/>
    </source>
</evidence>
<organism evidence="1 2">
    <name type="scientific">Acorus calamus</name>
    <name type="common">Sweet flag</name>
    <dbReference type="NCBI Taxonomy" id="4465"/>
    <lineage>
        <taxon>Eukaryota</taxon>
        <taxon>Viridiplantae</taxon>
        <taxon>Streptophyta</taxon>
        <taxon>Embryophyta</taxon>
        <taxon>Tracheophyta</taxon>
        <taxon>Spermatophyta</taxon>
        <taxon>Magnoliopsida</taxon>
        <taxon>Liliopsida</taxon>
        <taxon>Acoraceae</taxon>
        <taxon>Acorus</taxon>
    </lineage>
</organism>
<accession>A0AAV9CAR5</accession>
<dbReference type="Proteomes" id="UP001180020">
    <property type="component" value="Unassembled WGS sequence"/>
</dbReference>
<dbReference type="EMBL" id="JAUJYO010000020">
    <property type="protein sequence ID" value="KAK1285777.1"/>
    <property type="molecule type" value="Genomic_DNA"/>
</dbReference>
<comment type="caution">
    <text evidence="1">The sequence shown here is derived from an EMBL/GenBank/DDBJ whole genome shotgun (WGS) entry which is preliminary data.</text>
</comment>
<name>A0AAV9CAR5_ACOCL</name>
<sequence length="102" mass="11201">MNNRSCPSTPSLTRFARCVRASLASSRLLIWVRSVGLRDHPRHGRVVAARRARRIRDDASPALEFHIGRGMTRNDVTMGELVGELVGAEGLERSHGGLEGGR</sequence>
<reference evidence="1" key="2">
    <citation type="submission" date="2023-06" db="EMBL/GenBank/DDBJ databases">
        <authorList>
            <person name="Ma L."/>
            <person name="Liu K.-W."/>
            <person name="Li Z."/>
            <person name="Hsiao Y.-Y."/>
            <person name="Qi Y."/>
            <person name="Fu T."/>
            <person name="Tang G."/>
            <person name="Zhang D."/>
            <person name="Sun W.-H."/>
            <person name="Liu D.-K."/>
            <person name="Li Y."/>
            <person name="Chen G.-Z."/>
            <person name="Liu X.-D."/>
            <person name="Liao X.-Y."/>
            <person name="Jiang Y.-T."/>
            <person name="Yu X."/>
            <person name="Hao Y."/>
            <person name="Huang J."/>
            <person name="Zhao X.-W."/>
            <person name="Ke S."/>
            <person name="Chen Y.-Y."/>
            <person name="Wu W.-L."/>
            <person name="Hsu J.-L."/>
            <person name="Lin Y.-F."/>
            <person name="Huang M.-D."/>
            <person name="Li C.-Y."/>
            <person name="Huang L."/>
            <person name="Wang Z.-W."/>
            <person name="Zhao X."/>
            <person name="Zhong W.-Y."/>
            <person name="Peng D.-H."/>
            <person name="Ahmad S."/>
            <person name="Lan S."/>
            <person name="Zhang J.-S."/>
            <person name="Tsai W.-C."/>
            <person name="Van De Peer Y."/>
            <person name="Liu Z.-J."/>
        </authorList>
    </citation>
    <scope>NUCLEOTIDE SEQUENCE</scope>
    <source>
        <strain evidence="1">CP</strain>
        <tissue evidence="1">Leaves</tissue>
    </source>
</reference>
<dbReference type="AlphaFoldDB" id="A0AAV9CAR5"/>
<proteinExistence type="predicted"/>
<reference evidence="1" key="1">
    <citation type="journal article" date="2023" name="Nat. Commun.">
        <title>Diploid and tetraploid genomes of Acorus and the evolution of monocots.</title>
        <authorList>
            <person name="Ma L."/>
            <person name="Liu K.W."/>
            <person name="Li Z."/>
            <person name="Hsiao Y.Y."/>
            <person name="Qi Y."/>
            <person name="Fu T."/>
            <person name="Tang G.D."/>
            <person name="Zhang D."/>
            <person name="Sun W.H."/>
            <person name="Liu D.K."/>
            <person name="Li Y."/>
            <person name="Chen G.Z."/>
            <person name="Liu X.D."/>
            <person name="Liao X.Y."/>
            <person name="Jiang Y.T."/>
            <person name="Yu X."/>
            <person name="Hao Y."/>
            <person name="Huang J."/>
            <person name="Zhao X.W."/>
            <person name="Ke S."/>
            <person name="Chen Y.Y."/>
            <person name="Wu W.L."/>
            <person name="Hsu J.L."/>
            <person name="Lin Y.F."/>
            <person name="Huang M.D."/>
            <person name="Li C.Y."/>
            <person name="Huang L."/>
            <person name="Wang Z.W."/>
            <person name="Zhao X."/>
            <person name="Zhong W.Y."/>
            <person name="Peng D.H."/>
            <person name="Ahmad S."/>
            <person name="Lan S."/>
            <person name="Zhang J.S."/>
            <person name="Tsai W.C."/>
            <person name="Van de Peer Y."/>
            <person name="Liu Z.J."/>
        </authorList>
    </citation>
    <scope>NUCLEOTIDE SEQUENCE</scope>
    <source>
        <strain evidence="1">CP</strain>
    </source>
</reference>